<protein>
    <submittedName>
        <fullName evidence="5">EcoKI restriction-modification system protein HsdS</fullName>
    </submittedName>
</protein>
<dbReference type="KEGG" id="aagg:ETAA8_40450"/>
<dbReference type="Proteomes" id="UP000315017">
    <property type="component" value="Chromosome"/>
</dbReference>
<evidence type="ECO:0000256" key="1">
    <source>
        <dbReference type="ARBA" id="ARBA00010923"/>
    </source>
</evidence>
<comment type="similarity">
    <text evidence="1">Belongs to the type-I restriction system S methylase family.</text>
</comment>
<dbReference type="PANTHER" id="PTHR30408:SF13">
    <property type="entry name" value="TYPE I RESTRICTION ENZYME HINDI SPECIFICITY SUBUNIT"/>
    <property type="match status" value="1"/>
</dbReference>
<dbReference type="CDD" id="cd16961">
    <property type="entry name" value="RMtype1_S_TRD-CR_like"/>
    <property type="match status" value="1"/>
</dbReference>
<name>A0A517YFD7_9BACT</name>
<dbReference type="InterPro" id="IPR052021">
    <property type="entry name" value="Type-I_RS_S_subunit"/>
</dbReference>
<dbReference type="AlphaFoldDB" id="A0A517YFD7"/>
<feature type="domain" description="Type I restriction modification DNA specificity" evidence="4">
    <location>
        <begin position="37"/>
        <end position="190"/>
    </location>
</feature>
<keyword evidence="2" id="KW-0680">Restriction system</keyword>
<dbReference type="Gene3D" id="3.90.220.20">
    <property type="entry name" value="DNA methylase specificity domains"/>
    <property type="match status" value="2"/>
</dbReference>
<dbReference type="SUPFAM" id="SSF116734">
    <property type="entry name" value="DNA methylase specificity domain"/>
    <property type="match status" value="2"/>
</dbReference>
<dbReference type="InterPro" id="IPR044946">
    <property type="entry name" value="Restrct_endonuc_typeI_TRD_sf"/>
</dbReference>
<proteinExistence type="inferred from homology"/>
<keyword evidence="3" id="KW-0238">DNA-binding</keyword>
<organism evidence="5 6">
    <name type="scientific">Anatilimnocola aggregata</name>
    <dbReference type="NCBI Taxonomy" id="2528021"/>
    <lineage>
        <taxon>Bacteria</taxon>
        <taxon>Pseudomonadati</taxon>
        <taxon>Planctomycetota</taxon>
        <taxon>Planctomycetia</taxon>
        <taxon>Pirellulales</taxon>
        <taxon>Pirellulaceae</taxon>
        <taxon>Anatilimnocola</taxon>
    </lineage>
</organism>
<accession>A0A517YFD7</accession>
<keyword evidence="6" id="KW-1185">Reference proteome</keyword>
<dbReference type="REBASE" id="355307">
    <property type="entry name" value="S.PbaETAA8ORF40460P"/>
</dbReference>
<evidence type="ECO:0000259" key="4">
    <source>
        <dbReference type="Pfam" id="PF01420"/>
    </source>
</evidence>
<gene>
    <name evidence="5" type="ORF">ETAA8_40450</name>
</gene>
<dbReference type="OrthoDB" id="9811611at2"/>
<evidence type="ECO:0000313" key="5">
    <source>
        <dbReference type="EMBL" id="QDU28939.1"/>
    </source>
</evidence>
<evidence type="ECO:0000256" key="2">
    <source>
        <dbReference type="ARBA" id="ARBA00022747"/>
    </source>
</evidence>
<dbReference type="Pfam" id="PF01420">
    <property type="entry name" value="Methylase_S"/>
    <property type="match status" value="1"/>
</dbReference>
<dbReference type="GO" id="GO:0009307">
    <property type="term" value="P:DNA restriction-modification system"/>
    <property type="evidence" value="ECO:0007669"/>
    <property type="project" value="UniProtKB-KW"/>
</dbReference>
<reference evidence="5 6" key="1">
    <citation type="submission" date="2019-02" db="EMBL/GenBank/DDBJ databases">
        <title>Deep-cultivation of Planctomycetes and their phenomic and genomic characterization uncovers novel biology.</title>
        <authorList>
            <person name="Wiegand S."/>
            <person name="Jogler M."/>
            <person name="Boedeker C."/>
            <person name="Pinto D."/>
            <person name="Vollmers J."/>
            <person name="Rivas-Marin E."/>
            <person name="Kohn T."/>
            <person name="Peeters S.H."/>
            <person name="Heuer A."/>
            <person name="Rast P."/>
            <person name="Oberbeckmann S."/>
            <person name="Bunk B."/>
            <person name="Jeske O."/>
            <person name="Meyerdierks A."/>
            <person name="Storesund J.E."/>
            <person name="Kallscheuer N."/>
            <person name="Luecker S."/>
            <person name="Lage O.M."/>
            <person name="Pohl T."/>
            <person name="Merkel B.J."/>
            <person name="Hornburger P."/>
            <person name="Mueller R.-W."/>
            <person name="Bruemmer F."/>
            <person name="Labrenz M."/>
            <person name="Spormann A.M."/>
            <person name="Op den Camp H."/>
            <person name="Overmann J."/>
            <person name="Amann R."/>
            <person name="Jetten M.S.M."/>
            <person name="Mascher T."/>
            <person name="Medema M.H."/>
            <person name="Devos D.P."/>
            <person name="Kaster A.-K."/>
            <person name="Ovreas L."/>
            <person name="Rohde M."/>
            <person name="Galperin M.Y."/>
            <person name="Jogler C."/>
        </authorList>
    </citation>
    <scope>NUCLEOTIDE SEQUENCE [LARGE SCALE GENOMIC DNA]</scope>
    <source>
        <strain evidence="5 6">ETA_A8</strain>
    </source>
</reference>
<evidence type="ECO:0000313" key="6">
    <source>
        <dbReference type="Proteomes" id="UP000315017"/>
    </source>
</evidence>
<dbReference type="GO" id="GO:0003677">
    <property type="term" value="F:DNA binding"/>
    <property type="evidence" value="ECO:0007669"/>
    <property type="project" value="UniProtKB-KW"/>
</dbReference>
<evidence type="ECO:0000256" key="3">
    <source>
        <dbReference type="ARBA" id="ARBA00023125"/>
    </source>
</evidence>
<dbReference type="EMBL" id="CP036274">
    <property type="protein sequence ID" value="QDU28939.1"/>
    <property type="molecule type" value="Genomic_DNA"/>
</dbReference>
<sequence length="443" mass="48920">MAVRSWQQTKVDEMIRRGVLAVNDGYRVRNVELGPVGIPFVRGGDINDGGINTAVEDHIRPEFADRVQSKLTRPYDVAFISKGTVGRVGLVRPGQPASVFAPQVCYWRSLDPDHLEPRFLFYLLTSAEFRANLDAVKTHGSMVADYVSMTDQRDFRLTFPPIREQNAIAAVLGALDDKIELNRRMNSTLEAMARALFQSWFVDFDPVRAKLDGRHPPNLNPATAALFPDSFQDSALGHIPKGWSVKRIGDLVDVVKGRSYRSEELADSKTALVTLKSFLRGGGYRADGLKPFTGEYKPNQRVAAGDLVVAFTDVTQAADVIGKPALVRSDERFETLVASLDVGIVRPKSDCVSILFLYCLFLTEAFQSHTYSHATGTTVLHLSPTAIPSFKCVIPNQELAAVFARNAEPLFELIDENAKQSRTLAALRDTLLPKLLSGEISVK</sequence>
<dbReference type="PANTHER" id="PTHR30408">
    <property type="entry name" value="TYPE-1 RESTRICTION ENZYME ECOKI SPECIFICITY PROTEIN"/>
    <property type="match status" value="1"/>
</dbReference>
<dbReference type="InterPro" id="IPR000055">
    <property type="entry name" value="Restrct_endonuc_typeI_TRD"/>
</dbReference>